<dbReference type="EMBL" id="MG869625">
    <property type="protein sequence ID" value="AWD72367.1"/>
    <property type="molecule type" value="Genomic_DNA"/>
</dbReference>
<dbReference type="Gene3D" id="1.10.10.2830">
    <property type="match status" value="1"/>
</dbReference>
<dbReference type="GO" id="GO:0007059">
    <property type="term" value="P:chromosome segregation"/>
    <property type="evidence" value="ECO:0007669"/>
    <property type="project" value="UniProtKB-KW"/>
</dbReference>
<evidence type="ECO:0000313" key="3">
    <source>
        <dbReference type="EMBL" id="AWD72367.1"/>
    </source>
</evidence>
<dbReference type="InterPro" id="IPR050336">
    <property type="entry name" value="Chromosome_partition/occlusion"/>
</dbReference>
<name>A0A2S1FJJ2_9BURK</name>
<proteinExistence type="predicted"/>
<geneLocation type="plasmid" evidence="3">
    <name>pW11NP2</name>
</geneLocation>
<dbReference type="InterPro" id="IPR036086">
    <property type="entry name" value="ParB/Sulfiredoxin_sf"/>
</dbReference>
<dbReference type="PANTHER" id="PTHR33375">
    <property type="entry name" value="CHROMOSOME-PARTITIONING PROTEIN PARB-RELATED"/>
    <property type="match status" value="1"/>
</dbReference>
<keyword evidence="3" id="KW-0614">Plasmid</keyword>
<dbReference type="PANTHER" id="PTHR33375:SF1">
    <property type="entry name" value="CHROMOSOME-PARTITIONING PROTEIN PARB-RELATED"/>
    <property type="match status" value="1"/>
</dbReference>
<keyword evidence="1" id="KW-0159">Chromosome partition</keyword>
<evidence type="ECO:0000256" key="1">
    <source>
        <dbReference type="ARBA" id="ARBA00022829"/>
    </source>
</evidence>
<dbReference type="Pfam" id="PF02195">
    <property type="entry name" value="ParB_N"/>
    <property type="match status" value="1"/>
</dbReference>
<dbReference type="SUPFAM" id="SSF109709">
    <property type="entry name" value="KorB DNA-binding domain-like"/>
    <property type="match status" value="1"/>
</dbReference>
<protein>
    <submittedName>
        <fullName evidence="3">Partitioning protein ParB</fullName>
    </submittedName>
</protein>
<evidence type="ECO:0000259" key="2">
    <source>
        <dbReference type="SMART" id="SM00470"/>
    </source>
</evidence>
<dbReference type="RefSeq" id="WP_181377677.1">
    <property type="nucleotide sequence ID" value="NZ_MG869625.1"/>
</dbReference>
<gene>
    <name evidence="3" type="ORF">pW11NP2_p051</name>
</gene>
<reference evidence="3" key="1">
    <citation type="submission" date="2018-01" db="EMBL/GenBank/DDBJ databases">
        <title>Plasmids of psychrophilic Polaromonas spp. isolated from Arctic and Antarctic glaciers.</title>
        <authorList>
            <person name="Dziewit L."/>
            <person name="Ciok A."/>
        </authorList>
    </citation>
    <scope>NUCLEOTIDE SEQUENCE</scope>
    <source>
        <plasmid evidence="3">pW11NP2</plasmid>
    </source>
</reference>
<dbReference type="SMART" id="SM00470">
    <property type="entry name" value="ParB"/>
    <property type="match status" value="1"/>
</dbReference>
<dbReference type="InterPro" id="IPR003115">
    <property type="entry name" value="ParB_N"/>
</dbReference>
<dbReference type="SUPFAM" id="SSF110849">
    <property type="entry name" value="ParB/Sulfiredoxin"/>
    <property type="match status" value="1"/>
</dbReference>
<dbReference type="AlphaFoldDB" id="A0A2S1FJJ2"/>
<feature type="domain" description="ParB-like N-terminal" evidence="2">
    <location>
        <begin position="67"/>
        <end position="160"/>
    </location>
</feature>
<dbReference type="GO" id="GO:0005694">
    <property type="term" value="C:chromosome"/>
    <property type="evidence" value="ECO:0007669"/>
    <property type="project" value="TreeGrafter"/>
</dbReference>
<accession>A0A2S1FJJ2</accession>
<organism evidence="3">
    <name type="scientific">Polaromonas sp. W11N</name>
    <dbReference type="NCBI Taxonomy" id="1840303"/>
    <lineage>
        <taxon>Bacteria</taxon>
        <taxon>Pseudomonadati</taxon>
        <taxon>Pseudomonadota</taxon>
        <taxon>Betaproteobacteria</taxon>
        <taxon>Burkholderiales</taxon>
        <taxon>Comamonadaceae</taxon>
        <taxon>Polaromonas</taxon>
    </lineage>
</organism>
<dbReference type="Pfam" id="PF17762">
    <property type="entry name" value="HTH_ParB"/>
    <property type="match status" value="1"/>
</dbReference>
<dbReference type="InterPro" id="IPR041468">
    <property type="entry name" value="HTH_ParB/Spo0J"/>
</dbReference>
<sequence length="334" mass="36930">MTKRKFDMSARAVGFMESADKSSDARWAKAEQIVSAKPSGLPPSAVPVLEKGNGLSSTVEMHALDVLSVEITKVRDNPRNARKLYDPAVVNQRATSIRLDGQMTPAPACHDWENPGSYILIGGHYRKKALLQNGATHIQIKLLPAKNNFDLYRLSYAENDERQSGTPLDDALSWQEMQAAGEVGTQDEIAALVGKPRTTINKTLALLNLSPGILSVLKETPDKFTLTAGYELSLMTSGFSETELISIAQKVAAGDFSTRDLTRLREARKTKTPRKQKEISRQHKIVMNGAHRGTIKDWDSGKVVMEVMLTDPAEREQLVSELRERFNLSTDSPE</sequence>